<protein>
    <submittedName>
        <fullName evidence="6">Putative arabinose-binding protein</fullName>
    </submittedName>
</protein>
<keyword evidence="2" id="KW-0732">Signal</keyword>
<reference evidence="7" key="3">
    <citation type="submission" date="2016-02" db="EMBL/GenBank/DDBJ databases">
        <title>Draft genome of pathogenic Streptomyces sp. in Japan.</title>
        <authorList>
            <person name="Tomihama T."/>
            <person name="Ikenaga M."/>
            <person name="Sakai M."/>
            <person name="Okubo T."/>
            <person name="Ikeda S."/>
        </authorList>
    </citation>
    <scope>NUCLEOTIDE SEQUENCE [LARGE SCALE GENOMIC DNA]</scope>
    <source>
        <strain evidence="7">S58</strain>
    </source>
</reference>
<keyword evidence="4" id="KW-0564">Palmitate</keyword>
<gene>
    <name evidence="6" type="primary">araN_2</name>
    <name evidence="6" type="ORF">SsS58_00561</name>
</gene>
<dbReference type="SUPFAM" id="SSF53850">
    <property type="entry name" value="Periplasmic binding protein-like II"/>
    <property type="match status" value="1"/>
</dbReference>
<dbReference type="EMBL" id="BCMM01000002">
    <property type="protein sequence ID" value="GAQ60221.1"/>
    <property type="molecule type" value="Genomic_DNA"/>
</dbReference>
<accession>A0A100JIM7</accession>
<organism evidence="6 7">
    <name type="scientific">Streptomyces scabiei</name>
    <dbReference type="NCBI Taxonomy" id="1930"/>
    <lineage>
        <taxon>Bacteria</taxon>
        <taxon>Bacillati</taxon>
        <taxon>Actinomycetota</taxon>
        <taxon>Actinomycetes</taxon>
        <taxon>Kitasatosporales</taxon>
        <taxon>Streptomycetaceae</taxon>
        <taxon>Streptomyces</taxon>
    </lineage>
</organism>
<dbReference type="InterPro" id="IPR006059">
    <property type="entry name" value="SBP"/>
</dbReference>
<dbReference type="PANTHER" id="PTHR43649:SF33">
    <property type="entry name" value="POLYGALACTURONAN_RHAMNOGALACTURONAN-BINDING PROTEIN YTCQ"/>
    <property type="match status" value="1"/>
</dbReference>
<dbReference type="AlphaFoldDB" id="A0A100JIM7"/>
<dbReference type="Gene3D" id="3.40.190.10">
    <property type="entry name" value="Periplasmic binding protein-like II"/>
    <property type="match status" value="1"/>
</dbReference>
<evidence type="ECO:0000256" key="4">
    <source>
        <dbReference type="ARBA" id="ARBA00023139"/>
    </source>
</evidence>
<sequence>MTTVGVRRSSRLGRGGMRRLVPLAAGVSAATLLLSACGGGSDSGGTSKSLTFWISTVPGQDAGWKKVVAQYKKEKGVKVKLVNIPYDGYTTKLHNAAQANSLPDVAAVPALDPIWSNKLIDLKSIADKKSNNINQNFLAKDSSGKVLAIPSDVTASGMFINKSLFEKAGVDFPTSPDKTWTWDEFIKAANKVREKTKAKYSLTFDQSPSRLRAMVYEMGGKYVHADDSGKFSVDDATKKAVNTFVGWNDDKTMPKSVWTSGADPSAMFQSGDVVAYWSGVWQVPAFAESIKKFEWASVPTPAQPVQASDVNAGGNIVGFNNNADAAAAAKGFLSWLYEPDNYRTLCEASGFLPVESGLNPTYPFKSEAAQAAYKLYNESIPLYDPISGYFNGAQTNWVLKGKSLTEDPTKTELGKAINGQQSADKALEAIVAGYNQQVGG</sequence>
<evidence type="ECO:0000256" key="5">
    <source>
        <dbReference type="ARBA" id="ARBA00023288"/>
    </source>
</evidence>
<evidence type="ECO:0000313" key="6">
    <source>
        <dbReference type="EMBL" id="GAQ60221.1"/>
    </source>
</evidence>
<evidence type="ECO:0000256" key="1">
    <source>
        <dbReference type="ARBA" id="ARBA00022475"/>
    </source>
</evidence>
<reference evidence="6 7" key="2">
    <citation type="journal article" date="2016" name="Genome Announc.">
        <title>Draft Genome Sequences of Streptomyces scabiei S58, Streptomyces turgidiscabies T45, and Streptomyces acidiscabies a10, the Pathogens of Potato Common Scab, Isolated in Japan.</title>
        <authorList>
            <person name="Tomihama T."/>
            <person name="Nishi Y."/>
            <person name="Sakai M."/>
            <person name="Ikenaga M."/>
            <person name="Okubo T."/>
            <person name="Ikeda S."/>
        </authorList>
    </citation>
    <scope>NUCLEOTIDE SEQUENCE [LARGE SCALE GENOMIC DNA]</scope>
    <source>
        <strain evidence="6 7">S58</strain>
    </source>
</reference>
<keyword evidence="1" id="KW-1003">Cell membrane</keyword>
<name>A0A100JIM7_STRSC</name>
<reference evidence="7" key="1">
    <citation type="submission" date="2015-11" db="EMBL/GenBank/DDBJ databases">
        <authorList>
            <consortium name="Cross-ministerial Strategic Innovation Promotion Program (SIP) consortium"/>
            <person name="Tomihama T."/>
            <person name="Ikenaga M."/>
            <person name="Sakai M."/>
            <person name="Okubo T."/>
            <person name="Ikeda S."/>
        </authorList>
    </citation>
    <scope>NUCLEOTIDE SEQUENCE [LARGE SCALE GENOMIC DNA]</scope>
    <source>
        <strain evidence="7">S58</strain>
    </source>
</reference>
<proteinExistence type="predicted"/>
<keyword evidence="5" id="KW-0449">Lipoprotein</keyword>
<dbReference type="RefSeq" id="WP_059078375.1">
    <property type="nucleotide sequence ID" value="NZ_BCMM01000002.1"/>
</dbReference>
<comment type="caution">
    <text evidence="6">The sequence shown here is derived from an EMBL/GenBank/DDBJ whole genome shotgun (WGS) entry which is preliminary data.</text>
</comment>
<evidence type="ECO:0000256" key="2">
    <source>
        <dbReference type="ARBA" id="ARBA00022729"/>
    </source>
</evidence>
<dbReference type="Proteomes" id="UP000067448">
    <property type="component" value="Unassembled WGS sequence"/>
</dbReference>
<evidence type="ECO:0000256" key="3">
    <source>
        <dbReference type="ARBA" id="ARBA00023136"/>
    </source>
</evidence>
<dbReference type="InterPro" id="IPR050490">
    <property type="entry name" value="Bact_solute-bd_prot1"/>
</dbReference>
<dbReference type="PANTHER" id="PTHR43649">
    <property type="entry name" value="ARABINOSE-BINDING PROTEIN-RELATED"/>
    <property type="match status" value="1"/>
</dbReference>
<dbReference type="OrthoDB" id="6416561at2"/>
<keyword evidence="3" id="KW-0472">Membrane</keyword>
<evidence type="ECO:0000313" key="7">
    <source>
        <dbReference type="Proteomes" id="UP000067448"/>
    </source>
</evidence>
<dbReference type="Pfam" id="PF13416">
    <property type="entry name" value="SBP_bac_8"/>
    <property type="match status" value="1"/>
</dbReference>